<keyword evidence="3" id="KW-0732">Signal</keyword>
<dbReference type="SUPFAM" id="SSF56601">
    <property type="entry name" value="beta-lactamase/transpeptidase-like"/>
    <property type="match status" value="1"/>
</dbReference>
<organism evidence="5 6">
    <name type="scientific">Oryzomonas japonica</name>
    <dbReference type="NCBI Taxonomy" id="2603858"/>
    <lineage>
        <taxon>Bacteria</taxon>
        <taxon>Pseudomonadati</taxon>
        <taxon>Thermodesulfobacteriota</taxon>
        <taxon>Desulfuromonadia</taxon>
        <taxon>Geobacterales</taxon>
        <taxon>Geobacteraceae</taxon>
        <taxon>Oryzomonas</taxon>
    </lineage>
</organism>
<dbReference type="Gene3D" id="3.40.710.10">
    <property type="entry name" value="DD-peptidase/beta-lactamase superfamily"/>
    <property type="match status" value="1"/>
</dbReference>
<sequence length="474" mass="51640">MVITGVPHTARIIVRTLRSTACTLQRSTVRLFCCLISCCLFFSASPLFASDEILDYGRIATIDLLMERAISSNLIAGGVVVIGNHNGILSSTARGRLNARPDAPLLDGQTIFDLASLTKVIATAPAVMKLLDEGRISLLDPLTLWFPEFKGSELENVAIIHLLTHTSGLADFDMSTDEAMKTAVIRAAAEKNRPRPGSSFHYADINFILLGELVHRVSGRTLDAFCREEIYTPLAVPETMFLPTPNLANRIAPTLGGDGGTVQDRNARRLGSVAGHAGLFSSAQDLARFARLMLAGGALDGKRILSEQAVKQMTTPFSCRNGTVVRGLGWDMNSPFSAPKGKLFSDASFGHTGYSGSSIWIDPKQDLFVVFLTNRLDYRHIRLFNKLRSDISTVAAAEFRTSGDERGPTVAPAELARISSDLHQNVAARKAPVVSHRIRLVAAVSSKHTKAYRQYAKKGGKNHRHKSYGRTRRA</sequence>
<protein>
    <submittedName>
        <fullName evidence="5">Beta-lactamase family protein</fullName>
    </submittedName>
</protein>
<dbReference type="PANTHER" id="PTHR43283">
    <property type="entry name" value="BETA-LACTAMASE-RELATED"/>
    <property type="match status" value="1"/>
</dbReference>
<evidence type="ECO:0000256" key="3">
    <source>
        <dbReference type="SAM" id="SignalP"/>
    </source>
</evidence>
<evidence type="ECO:0000256" key="1">
    <source>
        <dbReference type="ARBA" id="ARBA00022801"/>
    </source>
</evidence>
<dbReference type="PANTHER" id="PTHR43283:SF11">
    <property type="entry name" value="BETA-LACTAMASE-RELATED DOMAIN-CONTAINING PROTEIN"/>
    <property type="match status" value="1"/>
</dbReference>
<dbReference type="Proteomes" id="UP000420562">
    <property type="component" value="Unassembled WGS sequence"/>
</dbReference>
<feature type="region of interest" description="Disordered" evidence="2">
    <location>
        <begin position="451"/>
        <end position="474"/>
    </location>
</feature>
<accession>A0A7J4ZVQ4</accession>
<dbReference type="InterPro" id="IPR050789">
    <property type="entry name" value="Diverse_Enzym_Activities"/>
</dbReference>
<dbReference type="EMBL" id="VZQZ01000001">
    <property type="protein sequence ID" value="KAB0667667.1"/>
    <property type="molecule type" value="Genomic_DNA"/>
</dbReference>
<reference evidence="5 6" key="1">
    <citation type="submission" date="2019-09" db="EMBL/GenBank/DDBJ databases">
        <title>Geobacter sp. Red96, a novel strain isolated from paddy soil.</title>
        <authorList>
            <person name="Xu Z."/>
            <person name="Masuda Y."/>
            <person name="Itoh H."/>
            <person name="Senoo K."/>
        </authorList>
    </citation>
    <scope>NUCLEOTIDE SEQUENCE [LARGE SCALE GENOMIC DNA]</scope>
    <source>
        <strain evidence="5 6">Red96</strain>
    </source>
</reference>
<evidence type="ECO:0000256" key="2">
    <source>
        <dbReference type="SAM" id="MobiDB-lite"/>
    </source>
</evidence>
<comment type="caution">
    <text evidence="5">The sequence shown here is derived from an EMBL/GenBank/DDBJ whole genome shotgun (WGS) entry which is preliminary data.</text>
</comment>
<proteinExistence type="predicted"/>
<evidence type="ECO:0000313" key="6">
    <source>
        <dbReference type="Proteomes" id="UP000420562"/>
    </source>
</evidence>
<evidence type="ECO:0000313" key="5">
    <source>
        <dbReference type="EMBL" id="KAB0667667.1"/>
    </source>
</evidence>
<feature type="domain" description="Beta-lactamase-related" evidence="4">
    <location>
        <begin position="75"/>
        <end position="377"/>
    </location>
</feature>
<dbReference type="AlphaFoldDB" id="A0A7J4ZVQ4"/>
<keyword evidence="6" id="KW-1185">Reference proteome</keyword>
<evidence type="ECO:0000259" key="4">
    <source>
        <dbReference type="Pfam" id="PF00144"/>
    </source>
</evidence>
<feature type="chain" id="PRO_5029487174" evidence="3">
    <location>
        <begin position="50"/>
        <end position="474"/>
    </location>
</feature>
<feature type="signal peptide" evidence="3">
    <location>
        <begin position="1"/>
        <end position="49"/>
    </location>
</feature>
<dbReference type="InterPro" id="IPR001466">
    <property type="entry name" value="Beta-lactam-related"/>
</dbReference>
<dbReference type="InterPro" id="IPR012338">
    <property type="entry name" value="Beta-lactam/transpept-like"/>
</dbReference>
<dbReference type="Pfam" id="PF00144">
    <property type="entry name" value="Beta-lactamase"/>
    <property type="match status" value="1"/>
</dbReference>
<gene>
    <name evidence="5" type="ORF">F6V25_02940</name>
</gene>
<dbReference type="GO" id="GO:0016787">
    <property type="term" value="F:hydrolase activity"/>
    <property type="evidence" value="ECO:0007669"/>
    <property type="project" value="UniProtKB-KW"/>
</dbReference>
<keyword evidence="1" id="KW-0378">Hydrolase</keyword>
<name>A0A7J4ZVQ4_9BACT</name>